<feature type="region of interest" description="Disordered" evidence="1">
    <location>
        <begin position="1"/>
        <end position="35"/>
    </location>
</feature>
<accession>A0A0X3PAY4</accession>
<name>A0A0X3PAY4_SCHSO</name>
<feature type="non-terminal residue" evidence="2">
    <location>
        <position position="99"/>
    </location>
</feature>
<feature type="non-terminal residue" evidence="2">
    <location>
        <position position="1"/>
    </location>
</feature>
<reference evidence="2" key="1">
    <citation type="submission" date="2016-01" db="EMBL/GenBank/DDBJ databases">
        <title>Reference transcriptome for the parasite Schistocephalus solidus: insights into the molecular evolution of parasitism.</title>
        <authorList>
            <person name="Hebert F.O."/>
            <person name="Grambauer S."/>
            <person name="Barber I."/>
            <person name="Landry C.R."/>
            <person name="Aubin-Horth N."/>
        </authorList>
    </citation>
    <scope>NUCLEOTIDE SEQUENCE</scope>
</reference>
<feature type="compositionally biased region" description="Polar residues" evidence="1">
    <location>
        <begin position="77"/>
        <end position="87"/>
    </location>
</feature>
<dbReference type="AlphaFoldDB" id="A0A0X3PAY4"/>
<protein>
    <submittedName>
        <fullName evidence="2">Uncharacterized protein</fullName>
    </submittedName>
</protein>
<sequence>SNGEITKFQESVYDSKGDLQNTYTGKEQPSVPTHITAPAVNPTAVQIDRKAPLISNGEITKFQESVYDSKGDLQNTYTGKEQPSVPTHITAPAVNPTAV</sequence>
<evidence type="ECO:0000313" key="2">
    <source>
        <dbReference type="EMBL" id="JAP48470.1"/>
    </source>
</evidence>
<proteinExistence type="predicted"/>
<feature type="compositionally biased region" description="Polar residues" evidence="1">
    <location>
        <begin position="18"/>
        <end position="33"/>
    </location>
</feature>
<dbReference type="EMBL" id="GEEE01014755">
    <property type="protein sequence ID" value="JAP48470.1"/>
    <property type="molecule type" value="Transcribed_RNA"/>
</dbReference>
<feature type="region of interest" description="Disordered" evidence="1">
    <location>
        <begin position="77"/>
        <end position="99"/>
    </location>
</feature>
<gene>
    <name evidence="2" type="ORF">TR91001</name>
</gene>
<organism evidence="2">
    <name type="scientific">Schistocephalus solidus</name>
    <name type="common">Tapeworm</name>
    <dbReference type="NCBI Taxonomy" id="70667"/>
    <lineage>
        <taxon>Eukaryota</taxon>
        <taxon>Metazoa</taxon>
        <taxon>Spiralia</taxon>
        <taxon>Lophotrochozoa</taxon>
        <taxon>Platyhelminthes</taxon>
        <taxon>Cestoda</taxon>
        <taxon>Eucestoda</taxon>
        <taxon>Diphyllobothriidea</taxon>
        <taxon>Diphyllobothriidae</taxon>
        <taxon>Schistocephalus</taxon>
    </lineage>
</organism>
<evidence type="ECO:0000256" key="1">
    <source>
        <dbReference type="SAM" id="MobiDB-lite"/>
    </source>
</evidence>